<feature type="region of interest" description="Disordered" evidence="1">
    <location>
        <begin position="343"/>
        <end position="365"/>
    </location>
</feature>
<feature type="region of interest" description="Disordered" evidence="1">
    <location>
        <begin position="66"/>
        <end position="87"/>
    </location>
</feature>
<organism evidence="2 3">
    <name type="scientific">Forsythia ovata</name>
    <dbReference type="NCBI Taxonomy" id="205694"/>
    <lineage>
        <taxon>Eukaryota</taxon>
        <taxon>Viridiplantae</taxon>
        <taxon>Streptophyta</taxon>
        <taxon>Embryophyta</taxon>
        <taxon>Tracheophyta</taxon>
        <taxon>Spermatophyta</taxon>
        <taxon>Magnoliopsida</taxon>
        <taxon>eudicotyledons</taxon>
        <taxon>Gunneridae</taxon>
        <taxon>Pentapetalae</taxon>
        <taxon>asterids</taxon>
        <taxon>lamiids</taxon>
        <taxon>Lamiales</taxon>
        <taxon>Oleaceae</taxon>
        <taxon>Forsythieae</taxon>
        <taxon>Forsythia</taxon>
    </lineage>
</organism>
<protein>
    <submittedName>
        <fullName evidence="2">Uncharacterized protein</fullName>
    </submittedName>
</protein>
<gene>
    <name evidence="2" type="ORF">Fot_40455</name>
</gene>
<dbReference type="EMBL" id="JBFOLJ010000011">
    <property type="protein sequence ID" value="KAL2496698.1"/>
    <property type="molecule type" value="Genomic_DNA"/>
</dbReference>
<feature type="region of interest" description="Disordered" evidence="1">
    <location>
        <begin position="1016"/>
        <end position="1052"/>
    </location>
</feature>
<feature type="compositionally biased region" description="Polar residues" evidence="1">
    <location>
        <begin position="343"/>
        <end position="352"/>
    </location>
</feature>
<evidence type="ECO:0000313" key="2">
    <source>
        <dbReference type="EMBL" id="KAL2496698.1"/>
    </source>
</evidence>
<dbReference type="PANTHER" id="PTHR36892:SF1">
    <property type="entry name" value="OS05G0518200 PROTEIN"/>
    <property type="match status" value="1"/>
</dbReference>
<keyword evidence="3" id="KW-1185">Reference proteome</keyword>
<dbReference type="PANTHER" id="PTHR36892">
    <property type="entry name" value="OS01G0201800 PROTEIN"/>
    <property type="match status" value="1"/>
</dbReference>
<comment type="caution">
    <text evidence="2">The sequence shown here is derived from an EMBL/GenBank/DDBJ whole genome shotgun (WGS) entry which is preliminary data.</text>
</comment>
<proteinExistence type="predicted"/>
<dbReference type="Proteomes" id="UP001604277">
    <property type="component" value="Unassembled WGS sequence"/>
</dbReference>
<sequence>MAMEFEGFSIREYASRMRSVHVVKCWPFDETDDDVVKSLLPPITVKKFTWWFDELELSRSESIRNVKNSKKKKKKVQEKGKSSFGYEENMEQSDLDAEEFIGVAAKLKALRGKPRAPKKRSIKELFAVAPPVDRVSSGEEEEEEEEDSVQEIKWGLKGKRNEKKKNNKEILLSKFKKPKKKINKFKKKKSNNEMDLPAANKEICFKLHLQSQGVVKELDIDISDAVPIHKGKPKVKRLDAKKKTMAHKSSKVTKENEKSELPVRGILKNHNKVFPLLRSRNCILQESIQANPCGTQQANKHVTFSDKDDILGCQEIQKLRGSDADKVASSLLEDLVGERRNNSTFLETSGSEDISGGTENGQDAQSVSKKQLSIECHEFDTSNFVKKHSQERLFGTSVNSYQSALQGLNLHLFERGHREASHDPSCASPPAFFCMYPEGHSQNPNIKVIRNASSAYNNCGRLIENLGDPGPRFPPLCFKDYPKAYNEPSAPYSYKLEKRSNMMPQFPPQSTIENHSGHAFQYQSFPHLSPKELLRTLCSLPDVNQSEYICGNKRMDEDFVGLPLNSQGELIKSNSSGKGEFQQTIKPSITAAPSINLALNSNVIPNCLGNRSECRSWECRTSRGDQSNQFPVKGYMKENPIVVMPSRLGITECPRDGKTNIDLNLIKGNDHSFNTVERDLHPEIESYHGCQEDYQKSGNHDRVLPHLVQSKMRLMGKEFLVGGNELWKDKQIIAEHHSGGTSIDNVTIYSKNEPSLGKFRETLVCSSETEINRRSESMLRTKIPDSRFPLSHFALQNTDMHQNDFVASKINPVPGLYTHLSPGNSSAVHNMRSIVRDPVTHGYESKIVNSEFPMPRPPFQDSCHYVNSSFIQLQNKQGLPHAPRSVIRFPFMHPDLEGHAQSSWSQSSSKNVSPLLFDVAERETLLSYGQSYSNLGSSCGLRTMPGTNCWTDPRVPQAHEAFCLQNSFTSGSAFQNSIAPAPLTQHALMSCYSGVTPNSVLQRRHGSQMKFKEPIRSRMSIRGPSHGKKARKRASAASHDSSKPMKMPKLGIPEASNFSMTKRMTCINFEGDTENIGQAFESDFAKNKAKIMACGEHNNDKDEHTVLTGKDSFSGTVRSGPVKLTAGAKHILKACQKLDQNSSKSTHSTTPFAVTTTGFRLLESENSTQIYRF</sequence>
<reference evidence="3" key="1">
    <citation type="submission" date="2024-07" db="EMBL/GenBank/DDBJ databases">
        <title>Two chromosome-level genome assemblies of Korean endemic species Abeliophyllum distichum and Forsythia ovata (Oleaceae).</title>
        <authorList>
            <person name="Jang H."/>
        </authorList>
    </citation>
    <scope>NUCLEOTIDE SEQUENCE [LARGE SCALE GENOMIC DNA]</scope>
</reference>
<accession>A0ABD1S7G7</accession>
<feature type="compositionally biased region" description="Basic residues" evidence="1">
    <location>
        <begin position="67"/>
        <end position="76"/>
    </location>
</feature>
<name>A0ABD1S7G7_9LAMI</name>
<evidence type="ECO:0000313" key="3">
    <source>
        <dbReference type="Proteomes" id="UP001604277"/>
    </source>
</evidence>
<evidence type="ECO:0000256" key="1">
    <source>
        <dbReference type="SAM" id="MobiDB-lite"/>
    </source>
</evidence>
<feature type="compositionally biased region" description="Basic residues" evidence="1">
    <location>
        <begin position="1025"/>
        <end position="1034"/>
    </location>
</feature>
<feature type="region of interest" description="Disordered" evidence="1">
    <location>
        <begin position="233"/>
        <end position="257"/>
    </location>
</feature>
<dbReference type="AlphaFoldDB" id="A0ABD1S7G7"/>